<evidence type="ECO:0000313" key="3">
    <source>
        <dbReference type="Proteomes" id="UP000331127"/>
    </source>
</evidence>
<name>A0A5M3WQE1_9ACTN</name>
<dbReference type="RefSeq" id="WP_155354533.1">
    <property type="nucleotide sequence ID" value="NZ_BAAAHL010000065.1"/>
</dbReference>
<comment type="caution">
    <text evidence="2">The sequence shown here is derived from an EMBL/GenBank/DDBJ whole genome shotgun (WGS) entry which is preliminary data.</text>
</comment>
<reference evidence="2 3" key="1">
    <citation type="submission" date="2019-10" db="EMBL/GenBank/DDBJ databases">
        <title>Whole genome shotgun sequence of Acrocarpospora macrocephala NBRC 16266.</title>
        <authorList>
            <person name="Ichikawa N."/>
            <person name="Kimura A."/>
            <person name="Kitahashi Y."/>
            <person name="Komaki H."/>
            <person name="Oguchi A."/>
        </authorList>
    </citation>
    <scope>NUCLEOTIDE SEQUENCE [LARGE SCALE GENOMIC DNA]</scope>
    <source>
        <strain evidence="2 3">NBRC 16266</strain>
    </source>
</reference>
<sequence length="294" mass="30910">MANRRLIAVLTAIIAVLVTVIVVMIVNGGEDDRVSPAGAVSTPSPVSPSAQTPVASPAVQTWAKGQCLNAAYTVNSSPGVVSVVPCEDAQAKSRIIAVTAQCPAETDGLRHGPEVPTGRTACVRNLAAPHPGDPGKGGGILRPGDCVYIAEPSDTKDTDPQERPCHDRYGPGKIWNFYKKKSQCKDADGFLDNHYTNRRDHPTKPVICTTGGYDVETPGAQYAKGICVRKPASFAGGVPGWRNVIGGLDEVGCRSKSAWAKVVGSVSAQNCPSGTTDTLSSIDWYPGTTCLRRL</sequence>
<keyword evidence="1" id="KW-1133">Transmembrane helix</keyword>
<organism evidence="2 3">
    <name type="scientific">Acrocarpospora macrocephala</name>
    <dbReference type="NCBI Taxonomy" id="150177"/>
    <lineage>
        <taxon>Bacteria</taxon>
        <taxon>Bacillati</taxon>
        <taxon>Actinomycetota</taxon>
        <taxon>Actinomycetes</taxon>
        <taxon>Streptosporangiales</taxon>
        <taxon>Streptosporangiaceae</taxon>
        <taxon>Acrocarpospora</taxon>
    </lineage>
</organism>
<dbReference type="OrthoDB" id="3211207at2"/>
<keyword evidence="1" id="KW-0812">Transmembrane</keyword>
<gene>
    <name evidence="2" type="ORF">Amac_025490</name>
</gene>
<dbReference type="EMBL" id="BLAE01000013">
    <property type="protein sequence ID" value="GES08953.1"/>
    <property type="molecule type" value="Genomic_DNA"/>
</dbReference>
<protein>
    <submittedName>
        <fullName evidence="2">Uncharacterized protein</fullName>
    </submittedName>
</protein>
<evidence type="ECO:0000256" key="1">
    <source>
        <dbReference type="SAM" id="Phobius"/>
    </source>
</evidence>
<dbReference type="Proteomes" id="UP000331127">
    <property type="component" value="Unassembled WGS sequence"/>
</dbReference>
<feature type="transmembrane region" description="Helical" evidence="1">
    <location>
        <begin position="7"/>
        <end position="26"/>
    </location>
</feature>
<keyword evidence="1" id="KW-0472">Membrane</keyword>
<accession>A0A5M3WQE1</accession>
<proteinExistence type="predicted"/>
<keyword evidence="3" id="KW-1185">Reference proteome</keyword>
<evidence type="ECO:0000313" key="2">
    <source>
        <dbReference type="EMBL" id="GES08953.1"/>
    </source>
</evidence>
<dbReference type="AlphaFoldDB" id="A0A5M3WQE1"/>